<feature type="region of interest" description="Disordered" evidence="1">
    <location>
        <begin position="78"/>
        <end position="109"/>
    </location>
</feature>
<comment type="caution">
    <text evidence="2">The sequence shown here is derived from an EMBL/GenBank/DDBJ whole genome shotgun (WGS) entry which is preliminary data.</text>
</comment>
<sequence>MADRIKLTKEERIKLDQKRKENYFMKKRRFYSGSQGKQTGELPKGMWLLLLIDSHPREIISSERLQQCIVEDKKIELEKSRQRAHKEKSEAHGYIPKEEDKSAKKPQNRDKKRCLITEFLWPPSSSIIRLWLPHSTKVLGKTNQTSPNSMGLRRLITEFLWPPSSSIIRL</sequence>
<evidence type="ECO:0000313" key="2">
    <source>
        <dbReference type="EMBL" id="GBP87483.1"/>
    </source>
</evidence>
<dbReference type="OrthoDB" id="5978493at2759"/>
<evidence type="ECO:0000256" key="1">
    <source>
        <dbReference type="SAM" id="MobiDB-lite"/>
    </source>
</evidence>
<gene>
    <name evidence="2" type="ORF">EVAR_63203_1</name>
</gene>
<accession>A0A4C1ZJZ2</accession>
<organism evidence="2 3">
    <name type="scientific">Eumeta variegata</name>
    <name type="common">Bagworm moth</name>
    <name type="synonym">Eumeta japonica</name>
    <dbReference type="NCBI Taxonomy" id="151549"/>
    <lineage>
        <taxon>Eukaryota</taxon>
        <taxon>Metazoa</taxon>
        <taxon>Ecdysozoa</taxon>
        <taxon>Arthropoda</taxon>
        <taxon>Hexapoda</taxon>
        <taxon>Insecta</taxon>
        <taxon>Pterygota</taxon>
        <taxon>Neoptera</taxon>
        <taxon>Endopterygota</taxon>
        <taxon>Lepidoptera</taxon>
        <taxon>Glossata</taxon>
        <taxon>Ditrysia</taxon>
        <taxon>Tineoidea</taxon>
        <taxon>Psychidae</taxon>
        <taxon>Oiketicinae</taxon>
        <taxon>Eumeta</taxon>
    </lineage>
</organism>
<reference evidence="2 3" key="1">
    <citation type="journal article" date="2019" name="Commun. Biol.">
        <title>The bagworm genome reveals a unique fibroin gene that provides high tensile strength.</title>
        <authorList>
            <person name="Kono N."/>
            <person name="Nakamura H."/>
            <person name="Ohtoshi R."/>
            <person name="Tomita M."/>
            <person name="Numata K."/>
            <person name="Arakawa K."/>
        </authorList>
    </citation>
    <scope>NUCLEOTIDE SEQUENCE [LARGE SCALE GENOMIC DNA]</scope>
</reference>
<dbReference type="Proteomes" id="UP000299102">
    <property type="component" value="Unassembled WGS sequence"/>
</dbReference>
<evidence type="ECO:0000313" key="3">
    <source>
        <dbReference type="Proteomes" id="UP000299102"/>
    </source>
</evidence>
<protein>
    <submittedName>
        <fullName evidence="2">Uncharacterized protein</fullName>
    </submittedName>
</protein>
<dbReference type="AlphaFoldDB" id="A0A4C1ZJZ2"/>
<proteinExistence type="predicted"/>
<dbReference type="EMBL" id="BGZK01001863">
    <property type="protein sequence ID" value="GBP87483.1"/>
    <property type="molecule type" value="Genomic_DNA"/>
</dbReference>
<name>A0A4C1ZJZ2_EUMVA</name>
<keyword evidence="3" id="KW-1185">Reference proteome</keyword>